<feature type="compositionally biased region" description="Polar residues" evidence="7">
    <location>
        <begin position="143"/>
        <end position="153"/>
    </location>
</feature>
<evidence type="ECO:0000256" key="8">
    <source>
        <dbReference type="SAM" id="Phobius"/>
    </source>
</evidence>
<dbReference type="EMBL" id="ASPP01008938">
    <property type="protein sequence ID" value="ETO24824.1"/>
    <property type="molecule type" value="Genomic_DNA"/>
</dbReference>
<keyword evidence="11" id="KW-1185">Reference proteome</keyword>
<keyword evidence="8" id="KW-0812">Transmembrane</keyword>
<evidence type="ECO:0000256" key="3">
    <source>
        <dbReference type="PIRSR" id="PIRSR623088-1"/>
    </source>
</evidence>
<dbReference type="PROSITE" id="PS00126">
    <property type="entry name" value="PDEASE_I_1"/>
    <property type="match status" value="1"/>
</dbReference>
<keyword evidence="2 6" id="KW-0378">Hydrolase</keyword>
<feature type="binding site" evidence="4">
    <location>
        <position position="551"/>
    </location>
    <ligand>
        <name>AMP</name>
        <dbReference type="ChEBI" id="CHEBI:456215"/>
    </ligand>
</feature>
<feature type="compositionally biased region" description="Basic and acidic residues" evidence="7">
    <location>
        <begin position="124"/>
        <end position="138"/>
    </location>
</feature>
<feature type="active site" description="Proton donor" evidence="3">
    <location>
        <position position="271"/>
    </location>
</feature>
<dbReference type="GO" id="GO:0004114">
    <property type="term" value="F:3',5'-cyclic-nucleotide phosphodiesterase activity"/>
    <property type="evidence" value="ECO:0007669"/>
    <property type="project" value="InterPro"/>
</dbReference>
<feature type="compositionally biased region" description="Acidic residues" evidence="7">
    <location>
        <begin position="15"/>
        <end position="24"/>
    </location>
</feature>
<evidence type="ECO:0000313" key="10">
    <source>
        <dbReference type="EMBL" id="ETO24824.1"/>
    </source>
</evidence>
<feature type="compositionally biased region" description="Low complexity" evidence="7">
    <location>
        <begin position="111"/>
        <end position="121"/>
    </location>
</feature>
<dbReference type="InterPro" id="IPR036971">
    <property type="entry name" value="PDEase_catalytic_dom_sf"/>
</dbReference>
<protein>
    <recommendedName>
        <fullName evidence="6">Phosphodiesterase</fullName>
        <ecNumber evidence="6">3.1.4.-</ecNumber>
    </recommendedName>
</protein>
<evidence type="ECO:0000313" key="11">
    <source>
        <dbReference type="Proteomes" id="UP000023152"/>
    </source>
</evidence>
<dbReference type="OrthoDB" id="546632at2759"/>
<feature type="region of interest" description="Disordered" evidence="7">
    <location>
        <begin position="842"/>
        <end position="866"/>
    </location>
</feature>
<evidence type="ECO:0000259" key="9">
    <source>
        <dbReference type="PROSITE" id="PS51845"/>
    </source>
</evidence>
<feature type="transmembrane region" description="Helical" evidence="8">
    <location>
        <begin position="164"/>
        <end position="182"/>
    </location>
</feature>
<feature type="binding site" evidence="5">
    <location>
        <position position="311"/>
    </location>
    <ligand>
        <name>Zn(2+)</name>
        <dbReference type="ChEBI" id="CHEBI:29105"/>
        <label>2</label>
    </ligand>
</feature>
<keyword evidence="1 5" id="KW-0479">Metal-binding</keyword>
<dbReference type="PROSITE" id="PS51845">
    <property type="entry name" value="PDEASE_I_2"/>
    <property type="match status" value="1"/>
</dbReference>
<feature type="compositionally biased region" description="Basic and acidic residues" evidence="7">
    <location>
        <begin position="78"/>
        <end position="110"/>
    </location>
</feature>
<comment type="caution">
    <text evidence="10">The sequence shown here is derived from an EMBL/GenBank/DDBJ whole genome shotgun (WGS) entry which is preliminary data.</text>
</comment>
<sequence>MAAEQREEFLRDAMQDEENVDDEDRGVVKHVLEQFFPTKNDLVKVENTEDNDNDSDTDVGTEADSQVDRTESVASDRSSNKAPEHEEKSPSKTKREEADRSPQDISKNRDTPTPTDSTQSPKVNDSRRPSSRHADGKNHSRKGSSISNVSNATRTSDCHTHTRIYIYLYIYIYMYMSTYYIYISTTREIQVEEKVRRWRSNGNALAMLKKVEEWDFDVFGLGQLCGKFVMAVVFCTLCERRKLVEELSLNVTHICNFFEQITESYRDNPYHNHLHGVDVLVNCNYFMHAHVFEGLNNLDVLACLVSAACHDVAHPGNNNAFEIAIESDIAVKYNDESVLENMHAAKTWEIMKKPGCNILEGISLSIIIHYKIYKYMCICIYSMLKSQKQTTIKGRSKTERKRFRQLLIQSILATDMSRHKDQMTALTKLIDELHQKGGYLEKWALDVVESDPVGMDRLKEEKTEPATATATATTTEAPGVFDKKAELAGIVVPLAVHTGDLSNPTKTLRIYRQWANRVMDEFYAQGDAEKKLGISVTSAFDRTQTTLPASQTGFINHVIKPWFDLWGELLPEKREGVMFNNNVKLNLEYMKKELERAKKEKETEAQRALESTNDTNSPVISVATTPSASIAPTNEKRSDDKSNGAKEGFLRTAKKAHTTRNVLAANSNSNLKVLGGRQRNRSLKSFADDSNVDGGKGGGGGRHSRNPRSEMKLGKPRDSRSHSILAASAQDIKNAQFEKHLWAMQELATIENEEMDNDFDMFGQDEDPVGNPKLNGPGVMKKSTTQNQLRANDQHNHSPSDVGKYLLLFVVPLTTPTYSIGINLPNLSKSSSDNRPFHRKVRTAAPDSPLPSINENANNNLQNVDV</sequence>
<evidence type="ECO:0000256" key="6">
    <source>
        <dbReference type="RuleBase" id="RU363067"/>
    </source>
</evidence>
<accession>X6NGE2</accession>
<evidence type="ECO:0000256" key="4">
    <source>
        <dbReference type="PIRSR" id="PIRSR623088-2"/>
    </source>
</evidence>
<comment type="similarity">
    <text evidence="6">Belongs to the cyclic nucleotide phosphodiesterase family.</text>
</comment>
<gene>
    <name evidence="10" type="ORF">RFI_12333</name>
</gene>
<dbReference type="EC" id="3.1.4.-" evidence="6"/>
<dbReference type="AlphaFoldDB" id="X6NGE2"/>
<dbReference type="Gene3D" id="1.10.1300.10">
    <property type="entry name" value="3'5'-cyclic nucleotide phosphodiesterase, catalytic domain"/>
    <property type="match status" value="1"/>
</dbReference>
<dbReference type="PRINTS" id="PR00387">
    <property type="entry name" value="PDIESTERASE1"/>
</dbReference>
<dbReference type="GO" id="GO:0007165">
    <property type="term" value="P:signal transduction"/>
    <property type="evidence" value="ECO:0007669"/>
    <property type="project" value="InterPro"/>
</dbReference>
<feature type="binding site" evidence="5">
    <location>
        <position position="311"/>
    </location>
    <ligand>
        <name>Zn(2+)</name>
        <dbReference type="ChEBI" id="CHEBI:29105"/>
        <label>1</label>
    </ligand>
</feature>
<evidence type="ECO:0000256" key="7">
    <source>
        <dbReference type="SAM" id="MobiDB-lite"/>
    </source>
</evidence>
<dbReference type="InterPro" id="IPR023088">
    <property type="entry name" value="PDEase"/>
</dbReference>
<feature type="binding site" evidence="4">
    <location>
        <position position="311"/>
    </location>
    <ligand>
        <name>AMP</name>
        <dbReference type="ChEBI" id="CHEBI:456215"/>
    </ligand>
</feature>
<feature type="binding site" evidence="4">
    <location>
        <begin position="271"/>
        <end position="275"/>
    </location>
    <ligand>
        <name>AMP</name>
        <dbReference type="ChEBI" id="CHEBI:456215"/>
    </ligand>
</feature>
<feature type="binding site" evidence="4">
    <location>
        <position position="500"/>
    </location>
    <ligand>
        <name>AMP</name>
        <dbReference type="ChEBI" id="CHEBI:456215"/>
    </ligand>
</feature>
<feature type="compositionally biased region" description="Polar residues" evidence="7">
    <location>
        <begin position="609"/>
        <end position="632"/>
    </location>
</feature>
<keyword evidence="8" id="KW-1133">Transmembrane helix</keyword>
<feature type="region of interest" description="Disordered" evidence="7">
    <location>
        <begin position="1"/>
        <end position="153"/>
    </location>
</feature>
<comment type="cofactor">
    <cofactor evidence="6">
        <name>a divalent metal cation</name>
        <dbReference type="ChEBI" id="CHEBI:60240"/>
    </cofactor>
    <text evidence="6">Binds 2 divalent metal cations per subunit. Site 1 may preferentially bind zinc ions, while site 2 has a preference for magnesium and/or manganese ions.</text>
</comment>
<evidence type="ECO:0000256" key="5">
    <source>
        <dbReference type="PIRSR" id="PIRSR623088-3"/>
    </source>
</evidence>
<feature type="compositionally biased region" description="Polar residues" evidence="7">
    <location>
        <begin position="851"/>
        <end position="866"/>
    </location>
</feature>
<feature type="compositionally biased region" description="Basic and acidic residues" evidence="7">
    <location>
        <begin position="598"/>
        <end position="607"/>
    </location>
</feature>
<feature type="domain" description="PDEase" evidence="9">
    <location>
        <begin position="187"/>
        <end position="604"/>
    </location>
</feature>
<feature type="binding site" evidence="5">
    <location>
        <position position="275"/>
    </location>
    <ligand>
        <name>Zn(2+)</name>
        <dbReference type="ChEBI" id="CHEBI:29105"/>
        <label>1</label>
    </ligand>
</feature>
<dbReference type="Proteomes" id="UP000023152">
    <property type="component" value="Unassembled WGS sequence"/>
</dbReference>
<name>X6NGE2_RETFI</name>
<organism evidence="10 11">
    <name type="scientific">Reticulomyxa filosa</name>
    <dbReference type="NCBI Taxonomy" id="46433"/>
    <lineage>
        <taxon>Eukaryota</taxon>
        <taxon>Sar</taxon>
        <taxon>Rhizaria</taxon>
        <taxon>Retaria</taxon>
        <taxon>Foraminifera</taxon>
        <taxon>Monothalamids</taxon>
        <taxon>Reticulomyxidae</taxon>
        <taxon>Reticulomyxa</taxon>
    </lineage>
</organism>
<dbReference type="Pfam" id="PF00233">
    <property type="entry name" value="PDEase_I"/>
    <property type="match status" value="2"/>
</dbReference>
<evidence type="ECO:0000256" key="2">
    <source>
        <dbReference type="ARBA" id="ARBA00022801"/>
    </source>
</evidence>
<evidence type="ECO:0000256" key="1">
    <source>
        <dbReference type="ARBA" id="ARBA00022723"/>
    </source>
</evidence>
<feature type="compositionally biased region" description="Basic and acidic residues" evidence="7">
    <location>
        <begin position="634"/>
        <end position="644"/>
    </location>
</feature>
<feature type="binding site" evidence="5">
    <location>
        <position position="310"/>
    </location>
    <ligand>
        <name>Zn(2+)</name>
        <dbReference type="ChEBI" id="CHEBI:29105"/>
        <label>1</label>
    </ligand>
</feature>
<dbReference type="InterPro" id="IPR002073">
    <property type="entry name" value="PDEase_catalytic_dom"/>
</dbReference>
<dbReference type="SUPFAM" id="SSF109604">
    <property type="entry name" value="HD-domain/PDEase-like"/>
    <property type="match status" value="1"/>
</dbReference>
<feature type="binding site" evidence="5">
    <location>
        <position position="500"/>
    </location>
    <ligand>
        <name>Zn(2+)</name>
        <dbReference type="ChEBI" id="CHEBI:29105"/>
        <label>1</label>
    </ligand>
</feature>
<feature type="compositionally biased region" description="Basic and acidic residues" evidence="7">
    <location>
        <begin position="707"/>
        <end position="721"/>
    </location>
</feature>
<feature type="region of interest" description="Disordered" evidence="7">
    <location>
        <begin position="598"/>
        <end position="646"/>
    </location>
</feature>
<dbReference type="InterPro" id="IPR023174">
    <property type="entry name" value="PDEase_CS"/>
</dbReference>
<feature type="region of interest" description="Disordered" evidence="7">
    <location>
        <begin position="682"/>
        <end position="721"/>
    </location>
</feature>
<proteinExistence type="inferred from homology"/>
<reference evidence="10 11" key="1">
    <citation type="journal article" date="2013" name="Curr. Biol.">
        <title>The Genome of the Foraminiferan Reticulomyxa filosa.</title>
        <authorList>
            <person name="Glockner G."/>
            <person name="Hulsmann N."/>
            <person name="Schleicher M."/>
            <person name="Noegel A.A."/>
            <person name="Eichinger L."/>
            <person name="Gallinger C."/>
            <person name="Pawlowski J."/>
            <person name="Sierra R."/>
            <person name="Euteneuer U."/>
            <person name="Pillet L."/>
            <person name="Moustafa A."/>
            <person name="Platzer M."/>
            <person name="Groth M."/>
            <person name="Szafranski K."/>
            <person name="Schliwa M."/>
        </authorList>
    </citation>
    <scope>NUCLEOTIDE SEQUENCE [LARGE SCALE GENOMIC DNA]</scope>
</reference>
<feature type="compositionally biased region" description="Acidic residues" evidence="7">
    <location>
        <begin position="48"/>
        <end position="61"/>
    </location>
</feature>
<feature type="compositionally biased region" description="Basic and acidic residues" evidence="7">
    <location>
        <begin position="1"/>
        <end position="14"/>
    </location>
</feature>
<dbReference type="GO" id="GO:0046872">
    <property type="term" value="F:metal ion binding"/>
    <property type="evidence" value="ECO:0007669"/>
    <property type="project" value="UniProtKB-KW"/>
</dbReference>
<dbReference type="PANTHER" id="PTHR11347">
    <property type="entry name" value="CYCLIC NUCLEOTIDE PHOSPHODIESTERASE"/>
    <property type="match status" value="1"/>
</dbReference>
<keyword evidence="8" id="KW-0472">Membrane</keyword>